<feature type="domain" description="Glycosyltransferase RgtA/B/C/D-like" evidence="9">
    <location>
        <begin position="80"/>
        <end position="233"/>
    </location>
</feature>
<feature type="transmembrane region" description="Helical" evidence="8">
    <location>
        <begin position="354"/>
        <end position="373"/>
    </location>
</feature>
<dbReference type="Proteomes" id="UP000609323">
    <property type="component" value="Unassembled WGS sequence"/>
</dbReference>
<proteinExistence type="predicted"/>
<feature type="transmembrane region" description="Helical" evidence="8">
    <location>
        <begin position="16"/>
        <end position="35"/>
    </location>
</feature>
<dbReference type="InterPro" id="IPR050297">
    <property type="entry name" value="LipidA_mod_glycosyltrf_83"/>
</dbReference>
<dbReference type="EMBL" id="BMHF01000017">
    <property type="protein sequence ID" value="GGA48561.1"/>
    <property type="molecule type" value="Genomic_DNA"/>
</dbReference>
<reference evidence="11" key="1">
    <citation type="journal article" date="2019" name="Int. J. Syst. Evol. Microbiol.">
        <title>The Global Catalogue of Microorganisms (GCM) 10K type strain sequencing project: providing services to taxonomists for standard genome sequencing and annotation.</title>
        <authorList>
            <consortium name="The Broad Institute Genomics Platform"/>
            <consortium name="The Broad Institute Genome Sequencing Center for Infectious Disease"/>
            <person name="Wu L."/>
            <person name="Ma J."/>
        </authorList>
    </citation>
    <scope>NUCLEOTIDE SEQUENCE [LARGE SCALE GENOMIC DNA]</scope>
    <source>
        <strain evidence="11">CGMCC 1.15044</strain>
    </source>
</reference>
<evidence type="ECO:0000259" key="9">
    <source>
        <dbReference type="Pfam" id="PF13231"/>
    </source>
</evidence>
<keyword evidence="3" id="KW-0328">Glycosyltransferase</keyword>
<evidence type="ECO:0000256" key="4">
    <source>
        <dbReference type="ARBA" id="ARBA00022679"/>
    </source>
</evidence>
<feature type="transmembrane region" description="Helical" evidence="8">
    <location>
        <begin position="380"/>
        <end position="400"/>
    </location>
</feature>
<evidence type="ECO:0000256" key="5">
    <source>
        <dbReference type="ARBA" id="ARBA00022692"/>
    </source>
</evidence>
<accession>A0ABQ1GR90</accession>
<evidence type="ECO:0000256" key="7">
    <source>
        <dbReference type="ARBA" id="ARBA00023136"/>
    </source>
</evidence>
<feature type="transmembrane region" description="Helical" evidence="8">
    <location>
        <begin position="100"/>
        <end position="119"/>
    </location>
</feature>
<feature type="transmembrane region" description="Helical" evidence="8">
    <location>
        <begin position="125"/>
        <end position="143"/>
    </location>
</feature>
<keyword evidence="5 8" id="KW-0812">Transmembrane</keyword>
<keyword evidence="6 8" id="KW-1133">Transmembrane helix</keyword>
<dbReference type="RefSeq" id="WP_094094172.1">
    <property type="nucleotide sequence ID" value="NZ_BMHF01000017.1"/>
</dbReference>
<evidence type="ECO:0000313" key="10">
    <source>
        <dbReference type="EMBL" id="GGA48561.1"/>
    </source>
</evidence>
<evidence type="ECO:0000256" key="3">
    <source>
        <dbReference type="ARBA" id="ARBA00022676"/>
    </source>
</evidence>
<name>A0ABQ1GR90_9BACL</name>
<dbReference type="PANTHER" id="PTHR33908:SF3">
    <property type="entry name" value="UNDECAPRENYL PHOSPHATE-ALPHA-4-AMINO-4-DEOXY-L-ARABINOSE ARABINOSYL TRANSFERASE"/>
    <property type="match status" value="1"/>
</dbReference>
<protein>
    <recommendedName>
        <fullName evidence="9">Glycosyltransferase RgtA/B/C/D-like domain-containing protein</fullName>
    </recommendedName>
</protein>
<evidence type="ECO:0000313" key="11">
    <source>
        <dbReference type="Proteomes" id="UP000609323"/>
    </source>
</evidence>
<feature type="transmembrane region" description="Helical" evidence="8">
    <location>
        <begin position="174"/>
        <end position="207"/>
    </location>
</feature>
<dbReference type="InterPro" id="IPR038731">
    <property type="entry name" value="RgtA/B/C-like"/>
</dbReference>
<feature type="transmembrane region" description="Helical" evidence="8">
    <location>
        <begin position="219"/>
        <end position="240"/>
    </location>
</feature>
<keyword evidence="4" id="KW-0808">Transferase</keyword>
<organism evidence="10 11">
    <name type="scientific">Paenibacillus physcomitrellae</name>
    <dbReference type="NCBI Taxonomy" id="1619311"/>
    <lineage>
        <taxon>Bacteria</taxon>
        <taxon>Bacillati</taxon>
        <taxon>Bacillota</taxon>
        <taxon>Bacilli</taxon>
        <taxon>Bacillales</taxon>
        <taxon>Paenibacillaceae</taxon>
        <taxon>Paenibacillus</taxon>
    </lineage>
</organism>
<dbReference type="PANTHER" id="PTHR33908">
    <property type="entry name" value="MANNOSYLTRANSFERASE YKCB-RELATED"/>
    <property type="match status" value="1"/>
</dbReference>
<evidence type="ECO:0000256" key="6">
    <source>
        <dbReference type="ARBA" id="ARBA00022989"/>
    </source>
</evidence>
<keyword evidence="2" id="KW-1003">Cell membrane</keyword>
<evidence type="ECO:0000256" key="1">
    <source>
        <dbReference type="ARBA" id="ARBA00004651"/>
    </source>
</evidence>
<sequence>MRGLSQAYTFCQQHRYTLLFFVLGVLLRILQLGSIPPGLNQDEASIGYDAFSILHYGIDRNSMPMPVHLIAWGSGQNALYAYLSMPFIAVMGLTPLSVRLLGVLAGIAAMPVFCLLARHLFRSQAAAPVAMLLIAINPWHIMMSRWALESNLFPTLVLFAVYCLVKALQSPRWFYAFTTVMAISLYAYGTAYFFVPVFLTLIAFLLFKRKQLSLRMLLLNFLLFIIIGLPILLFLLINWLNLPSIITPLLSIPRLTVPRVETVTTFSDGHFLLSAREHIHSFISLLLSGSDGLPWNSISPFGYAYPIGLPFALLGLIASIWALRSNREPLQAIILLWLGSAVLMVLIIEVNINRVNVIFYPIILLICGGVLFFHRIKKGLSILCAAAFLIYFSAFAAVYFRDYPKQISTVFANHLGDAIDFASASTPGTIYITNRINMPYIYVLFYEKTRTADFIKSVVYANPGQDFQQVSSFGRYRFGTPFFHKAQQAAYIFDEGDPLPPASSGLIFKRFGRYTVVLVL</sequence>
<comment type="caution">
    <text evidence="10">The sequence shown here is derived from an EMBL/GenBank/DDBJ whole genome shotgun (WGS) entry which is preliminary data.</text>
</comment>
<evidence type="ECO:0000256" key="8">
    <source>
        <dbReference type="SAM" id="Phobius"/>
    </source>
</evidence>
<keyword evidence="7 8" id="KW-0472">Membrane</keyword>
<comment type="subcellular location">
    <subcellularLocation>
        <location evidence="1">Cell membrane</location>
        <topology evidence="1">Multi-pass membrane protein</topology>
    </subcellularLocation>
</comment>
<feature type="transmembrane region" description="Helical" evidence="8">
    <location>
        <begin position="69"/>
        <end position="93"/>
    </location>
</feature>
<dbReference type="Pfam" id="PF13231">
    <property type="entry name" value="PMT_2"/>
    <property type="match status" value="1"/>
</dbReference>
<evidence type="ECO:0000256" key="2">
    <source>
        <dbReference type="ARBA" id="ARBA00022475"/>
    </source>
</evidence>
<feature type="transmembrane region" description="Helical" evidence="8">
    <location>
        <begin position="150"/>
        <end position="168"/>
    </location>
</feature>
<feature type="transmembrane region" description="Helical" evidence="8">
    <location>
        <begin position="303"/>
        <end position="323"/>
    </location>
</feature>
<feature type="transmembrane region" description="Helical" evidence="8">
    <location>
        <begin position="330"/>
        <end position="348"/>
    </location>
</feature>
<keyword evidence="11" id="KW-1185">Reference proteome</keyword>
<gene>
    <name evidence="10" type="ORF">GCM10010917_37350</name>
</gene>